<dbReference type="AlphaFoldDB" id="A0ABD2K7E7"/>
<comment type="caution">
    <text evidence="2">The sequence shown here is derived from an EMBL/GenBank/DDBJ whole genome shotgun (WGS) entry which is preliminary data.</text>
</comment>
<feature type="region of interest" description="Disordered" evidence="1">
    <location>
        <begin position="183"/>
        <end position="204"/>
    </location>
</feature>
<protein>
    <submittedName>
        <fullName evidence="2">Uncharacterized protein</fullName>
    </submittedName>
</protein>
<dbReference type="Proteomes" id="UP001620626">
    <property type="component" value="Unassembled WGS sequence"/>
</dbReference>
<feature type="compositionally biased region" description="Polar residues" evidence="1">
    <location>
        <begin position="1"/>
        <end position="10"/>
    </location>
</feature>
<reference evidence="2 3" key="1">
    <citation type="submission" date="2024-10" db="EMBL/GenBank/DDBJ databases">
        <authorList>
            <person name="Kim D."/>
        </authorList>
    </citation>
    <scope>NUCLEOTIDE SEQUENCE [LARGE SCALE GENOMIC DNA]</scope>
    <source>
        <strain evidence="2">BH-2024</strain>
    </source>
</reference>
<keyword evidence="3" id="KW-1185">Reference proteome</keyword>
<proteinExistence type="predicted"/>
<evidence type="ECO:0000256" key="1">
    <source>
        <dbReference type="SAM" id="MobiDB-lite"/>
    </source>
</evidence>
<evidence type="ECO:0000313" key="2">
    <source>
        <dbReference type="EMBL" id="KAL3098823.1"/>
    </source>
</evidence>
<gene>
    <name evidence="2" type="ORF">niasHT_024577</name>
</gene>
<dbReference type="EMBL" id="JBICBT010000819">
    <property type="protein sequence ID" value="KAL3098823.1"/>
    <property type="molecule type" value="Genomic_DNA"/>
</dbReference>
<name>A0ABD2K7E7_9BILA</name>
<sequence length="204" mass="22836">MENECQPSSADESDENPPADENDQNPSGDESDENPPADENDQNPSGDESDENPPADENDQNPSADESDENPPADENDQNPPADENDQNPPADRNDENPADAEDNRTMIRKISLKLYRPNLAQVYTVNLGKIDPPELYFNRTIFVAKENDLANYHALLYAQIHKIQQNSYYNLLGYAQLIKTKDKEEASASSQSEKKVNAKSEHF</sequence>
<feature type="region of interest" description="Disordered" evidence="1">
    <location>
        <begin position="1"/>
        <end position="105"/>
    </location>
</feature>
<feature type="compositionally biased region" description="Acidic residues" evidence="1">
    <location>
        <begin position="11"/>
        <end position="77"/>
    </location>
</feature>
<organism evidence="2 3">
    <name type="scientific">Heterodera trifolii</name>
    <dbReference type="NCBI Taxonomy" id="157864"/>
    <lineage>
        <taxon>Eukaryota</taxon>
        <taxon>Metazoa</taxon>
        <taxon>Ecdysozoa</taxon>
        <taxon>Nematoda</taxon>
        <taxon>Chromadorea</taxon>
        <taxon>Rhabditida</taxon>
        <taxon>Tylenchina</taxon>
        <taxon>Tylenchomorpha</taxon>
        <taxon>Tylenchoidea</taxon>
        <taxon>Heteroderidae</taxon>
        <taxon>Heteroderinae</taxon>
        <taxon>Heterodera</taxon>
    </lineage>
</organism>
<feature type="compositionally biased region" description="Basic and acidic residues" evidence="1">
    <location>
        <begin position="92"/>
        <end position="105"/>
    </location>
</feature>
<evidence type="ECO:0000313" key="3">
    <source>
        <dbReference type="Proteomes" id="UP001620626"/>
    </source>
</evidence>
<accession>A0ABD2K7E7</accession>